<dbReference type="CDD" id="cd00922">
    <property type="entry name" value="Cyt_c_Oxidase_IV"/>
    <property type="match status" value="1"/>
</dbReference>
<evidence type="ECO:0000256" key="4">
    <source>
        <dbReference type="ARBA" id="ARBA00022692"/>
    </source>
</evidence>
<dbReference type="UniPathway" id="UPA00705"/>
<dbReference type="SUPFAM" id="SSF81406">
    <property type="entry name" value="Mitochondrial cytochrome c oxidase subunit IV"/>
    <property type="match status" value="1"/>
</dbReference>
<evidence type="ECO:0000256" key="6">
    <source>
        <dbReference type="ARBA" id="ARBA00022989"/>
    </source>
</evidence>
<evidence type="ECO:0000256" key="1">
    <source>
        <dbReference type="ARBA" id="ARBA00004434"/>
    </source>
</evidence>
<evidence type="ECO:0000256" key="8">
    <source>
        <dbReference type="ARBA" id="ARBA00023136"/>
    </source>
</evidence>
<dbReference type="FunFam" id="1.10.442.10:FF:000001">
    <property type="entry name" value="Cytochrome c oxidase subunit 4 isoform 1"/>
    <property type="match status" value="1"/>
</dbReference>
<protein>
    <recommendedName>
        <fullName evidence="9">Cytochrome c oxidase subunit 4</fullName>
    </recommendedName>
</protein>
<dbReference type="InterPro" id="IPR036639">
    <property type="entry name" value="Cyt_c_oxidase_su4_sf"/>
</dbReference>
<feature type="non-terminal residue" evidence="10">
    <location>
        <position position="1"/>
    </location>
</feature>
<evidence type="ECO:0000256" key="2">
    <source>
        <dbReference type="ARBA" id="ARBA00004673"/>
    </source>
</evidence>
<dbReference type="PRINTS" id="PR01873">
    <property type="entry name" value="CYTCOXIDASE4"/>
</dbReference>
<dbReference type="Pfam" id="PF02936">
    <property type="entry name" value="COX4"/>
    <property type="match status" value="1"/>
</dbReference>
<comment type="subunit">
    <text evidence="9">Component of the cytochrome c oxidase (complex IV, CIV), a multisubunit enzyme composed of 14 subunits.</text>
</comment>
<dbReference type="EMBL" id="VZTH01016987">
    <property type="protein sequence ID" value="NXC62987.1"/>
    <property type="molecule type" value="Genomic_DNA"/>
</dbReference>
<comment type="pathway">
    <text evidence="2 9">Energy metabolism; oxidative phosphorylation.</text>
</comment>
<evidence type="ECO:0000256" key="9">
    <source>
        <dbReference type="RuleBase" id="RU367145"/>
    </source>
</evidence>
<dbReference type="PANTHER" id="PTHR10707">
    <property type="entry name" value="CYTOCHROME C OXIDASE SUBUNIT IV"/>
    <property type="match status" value="1"/>
</dbReference>
<keyword evidence="7 9" id="KW-0496">Mitochondrion</keyword>
<evidence type="ECO:0000256" key="7">
    <source>
        <dbReference type="ARBA" id="ARBA00023128"/>
    </source>
</evidence>
<evidence type="ECO:0000313" key="10">
    <source>
        <dbReference type="EMBL" id="NXC62987.1"/>
    </source>
</evidence>
<evidence type="ECO:0000313" key="11">
    <source>
        <dbReference type="Proteomes" id="UP000557196"/>
    </source>
</evidence>
<comment type="function">
    <text evidence="9">Component of the cytochrome c oxidase, the last enzyme in the mitochondrial electron transport chain which drives oxidative phosphorylation.</text>
</comment>
<dbReference type="InterPro" id="IPR004203">
    <property type="entry name" value="Cyt_c_oxidase_su4_fam"/>
</dbReference>
<keyword evidence="11" id="KW-1185">Reference proteome</keyword>
<dbReference type="Proteomes" id="UP000557196">
    <property type="component" value="Unassembled WGS sequence"/>
</dbReference>
<name>A0A7K8I6Z4_9CORV</name>
<dbReference type="GO" id="GO:0045277">
    <property type="term" value="C:respiratory chain complex IV"/>
    <property type="evidence" value="ECO:0007669"/>
    <property type="project" value="InterPro"/>
</dbReference>
<comment type="similarity">
    <text evidence="3 9">Belongs to the cytochrome c oxidase IV family.</text>
</comment>
<keyword evidence="8 9" id="KW-0472">Membrane</keyword>
<proteinExistence type="inferred from homology"/>
<dbReference type="PANTHER" id="PTHR10707:SF12">
    <property type="entry name" value="CYTOCHROME C OXIDASE SUBUNIT 4 ISOFORM 1, MITOCHONDRIAL"/>
    <property type="match status" value="1"/>
</dbReference>
<evidence type="ECO:0000256" key="5">
    <source>
        <dbReference type="ARBA" id="ARBA00022792"/>
    </source>
</evidence>
<reference evidence="10 11" key="1">
    <citation type="submission" date="2019-09" db="EMBL/GenBank/DDBJ databases">
        <title>Bird 10,000 Genomes (B10K) Project - Family phase.</title>
        <authorList>
            <person name="Zhang G."/>
        </authorList>
    </citation>
    <scope>NUCLEOTIDE SEQUENCE [LARGE SCALE GENOMIC DNA]</scope>
    <source>
        <strain evidence="10">B10K-DU-029-36</strain>
        <tissue evidence="10">Muscle</tissue>
    </source>
</reference>
<keyword evidence="4 9" id="KW-0812">Transmembrane</keyword>
<dbReference type="Gene3D" id="1.10.442.10">
    <property type="entry name" value="Cytochrome c oxidase subunit IV"/>
    <property type="match status" value="1"/>
</dbReference>
<feature type="non-terminal residue" evidence="10">
    <location>
        <position position="89"/>
    </location>
</feature>
<sequence>PAYVNRRDVPLPEVAFVRDLSAQQKALKEKEKASWSALSVDEKVELYRIKFSETYAEMNKGTNEWKTILGGVFLFLGFTGVILIWQKHF</sequence>
<dbReference type="GO" id="GO:0005743">
    <property type="term" value="C:mitochondrial inner membrane"/>
    <property type="evidence" value="ECO:0007669"/>
    <property type="project" value="UniProtKB-SubCell"/>
</dbReference>
<gene>
    <name evidence="10" type="primary">Cox4i1_1</name>
    <name evidence="10" type="ORF">ALERUF_R11039</name>
</gene>
<feature type="transmembrane region" description="Helical" evidence="9">
    <location>
        <begin position="67"/>
        <end position="85"/>
    </location>
</feature>
<comment type="subcellular location">
    <subcellularLocation>
        <location evidence="1 9">Mitochondrion inner membrane</location>
        <topology evidence="1 9">Single-pass membrane protein</topology>
    </subcellularLocation>
</comment>
<organism evidence="10 11">
    <name type="scientific">Aleadryas rufinucha</name>
    <name type="common">rufous-naped whistler</name>
    <dbReference type="NCBI Taxonomy" id="461220"/>
    <lineage>
        <taxon>Eukaryota</taxon>
        <taxon>Metazoa</taxon>
        <taxon>Chordata</taxon>
        <taxon>Craniata</taxon>
        <taxon>Vertebrata</taxon>
        <taxon>Euteleostomi</taxon>
        <taxon>Archelosauria</taxon>
        <taxon>Archosauria</taxon>
        <taxon>Dinosauria</taxon>
        <taxon>Saurischia</taxon>
        <taxon>Theropoda</taxon>
        <taxon>Coelurosauria</taxon>
        <taxon>Aves</taxon>
        <taxon>Neognathae</taxon>
        <taxon>Neoaves</taxon>
        <taxon>Telluraves</taxon>
        <taxon>Australaves</taxon>
        <taxon>Passeriformes</taxon>
        <taxon>Corvoidea</taxon>
        <taxon>Pachycephalidae</taxon>
        <taxon>Aleadryas</taxon>
    </lineage>
</organism>
<evidence type="ECO:0000256" key="3">
    <source>
        <dbReference type="ARBA" id="ARBA00008135"/>
    </source>
</evidence>
<dbReference type="GO" id="GO:0006123">
    <property type="term" value="P:mitochondrial electron transport, cytochrome c to oxygen"/>
    <property type="evidence" value="ECO:0007669"/>
    <property type="project" value="InterPro"/>
</dbReference>
<keyword evidence="6 9" id="KW-1133">Transmembrane helix</keyword>
<comment type="caution">
    <text evidence="10">The sequence shown here is derived from an EMBL/GenBank/DDBJ whole genome shotgun (WGS) entry which is preliminary data.</text>
</comment>
<dbReference type="InterPro" id="IPR013288">
    <property type="entry name" value="Cyt_c_oxidase_su4"/>
</dbReference>
<accession>A0A7K8I6Z4</accession>
<keyword evidence="5 9" id="KW-0999">Mitochondrion inner membrane</keyword>
<dbReference type="AlphaFoldDB" id="A0A7K8I6Z4"/>